<dbReference type="PROSITE" id="PS50159">
    <property type="entry name" value="RIBOSOMAL_S13_2"/>
    <property type="match status" value="1"/>
</dbReference>
<keyword evidence="4 7" id="KW-0689">Ribosomal protein</keyword>
<dbReference type="GO" id="GO:0006412">
    <property type="term" value="P:translation"/>
    <property type="evidence" value="ECO:0007669"/>
    <property type="project" value="UniProtKB-UniRule"/>
</dbReference>
<protein>
    <recommendedName>
        <fullName evidence="7">Small ribosomal subunit protein uS13</fullName>
    </recommendedName>
</protein>
<dbReference type="Pfam" id="PF00416">
    <property type="entry name" value="Ribosomal_S13"/>
    <property type="match status" value="1"/>
</dbReference>
<dbReference type="InterPro" id="IPR019977">
    <property type="entry name" value="Ribosomal_uS13_archaeal"/>
</dbReference>
<evidence type="ECO:0000256" key="8">
    <source>
        <dbReference type="RuleBase" id="RU003830"/>
    </source>
</evidence>
<comment type="caution">
    <text evidence="9">The sequence shown here is derived from an EMBL/GenBank/DDBJ whole genome shotgun (WGS) entry which is preliminary data.</text>
</comment>
<proteinExistence type="inferred from homology"/>
<evidence type="ECO:0000256" key="4">
    <source>
        <dbReference type="ARBA" id="ARBA00022980"/>
    </source>
</evidence>
<dbReference type="Proteomes" id="UP000317158">
    <property type="component" value="Unassembled WGS sequence"/>
</dbReference>
<dbReference type="SUPFAM" id="SSF46946">
    <property type="entry name" value="S13-like H2TH domain"/>
    <property type="match status" value="1"/>
</dbReference>
<name>A0A520KTU4_METT2</name>
<dbReference type="FunFam" id="4.10.910.10:FF:000002">
    <property type="entry name" value="40S ribosomal protein S18"/>
    <property type="match status" value="1"/>
</dbReference>
<evidence type="ECO:0000256" key="2">
    <source>
        <dbReference type="ARBA" id="ARBA00022730"/>
    </source>
</evidence>
<keyword evidence="3 7" id="KW-0694">RNA-binding</keyword>
<dbReference type="GO" id="GO:0015935">
    <property type="term" value="C:small ribosomal subunit"/>
    <property type="evidence" value="ECO:0007669"/>
    <property type="project" value="TreeGrafter"/>
</dbReference>
<dbReference type="PANTHER" id="PTHR10871:SF3">
    <property type="entry name" value="SMALL RIBOSOMAL SUBUNIT PROTEIN US13"/>
    <property type="match status" value="1"/>
</dbReference>
<dbReference type="Gene3D" id="4.10.910.10">
    <property type="entry name" value="30s ribosomal protein s13, domain 2"/>
    <property type="match status" value="1"/>
</dbReference>
<dbReference type="EMBL" id="RXIF01000002">
    <property type="protein sequence ID" value="RZN65502.1"/>
    <property type="molecule type" value="Genomic_DNA"/>
</dbReference>
<dbReference type="HAMAP" id="MF_01315">
    <property type="entry name" value="Ribosomal_uS13"/>
    <property type="match status" value="1"/>
</dbReference>
<dbReference type="GO" id="GO:0019843">
    <property type="term" value="F:rRNA binding"/>
    <property type="evidence" value="ECO:0007669"/>
    <property type="project" value="UniProtKB-UniRule"/>
</dbReference>
<dbReference type="PANTHER" id="PTHR10871">
    <property type="entry name" value="30S RIBOSOMAL PROTEIN S13/40S RIBOSOMAL PROTEIN S18"/>
    <property type="match status" value="1"/>
</dbReference>
<dbReference type="GO" id="GO:0005829">
    <property type="term" value="C:cytosol"/>
    <property type="evidence" value="ECO:0007669"/>
    <property type="project" value="TreeGrafter"/>
</dbReference>
<dbReference type="PIRSF" id="PIRSF002134">
    <property type="entry name" value="Ribosomal_S13"/>
    <property type="match status" value="1"/>
</dbReference>
<evidence type="ECO:0000256" key="6">
    <source>
        <dbReference type="ARBA" id="ARBA00063089"/>
    </source>
</evidence>
<sequence>MENEIKHLVRIANTDLNGNKQVFIALSRIKGIGRKMAKIIATRVNIDPYALLGSLSDNDIDLLKKEVENFGKDPDIPSWLLNRRNDYYSGDDLHLIGTDLDLTIKDDINRLRKIRSYRGIRHEKGYKVRGQRTKSTGRTSTVVGVKKKRV</sequence>
<dbReference type="AlphaFoldDB" id="A0A520KTU4"/>
<evidence type="ECO:0000256" key="3">
    <source>
        <dbReference type="ARBA" id="ARBA00022884"/>
    </source>
</evidence>
<dbReference type="FunFam" id="1.10.8.50:FF:000001">
    <property type="entry name" value="30S ribosomal protein S13"/>
    <property type="match status" value="1"/>
</dbReference>
<comment type="similarity">
    <text evidence="1 7 8">Belongs to the universal ribosomal protein uS13 family.</text>
</comment>
<keyword evidence="5 7" id="KW-0687">Ribonucleoprotein</keyword>
<keyword evidence="2 7" id="KW-0699">rRNA-binding</keyword>
<organism evidence="9 10">
    <name type="scientific">Methanoliparum thermophilum</name>
    <dbReference type="NCBI Taxonomy" id="2491083"/>
    <lineage>
        <taxon>Archaea</taxon>
        <taxon>Methanobacteriati</taxon>
        <taxon>Methanobacteriota</taxon>
        <taxon>Candidatus Methanoliparia</taxon>
        <taxon>Candidatus Methanoliparales</taxon>
        <taxon>Candidatus Methanoliparaceae</taxon>
        <taxon>Candidatus Methanoliparum</taxon>
    </lineage>
</organism>
<dbReference type="InterPro" id="IPR010979">
    <property type="entry name" value="Ribosomal_uS13-like_H2TH"/>
</dbReference>
<evidence type="ECO:0000313" key="10">
    <source>
        <dbReference type="Proteomes" id="UP000317158"/>
    </source>
</evidence>
<evidence type="ECO:0000256" key="5">
    <source>
        <dbReference type="ARBA" id="ARBA00023274"/>
    </source>
</evidence>
<reference evidence="9 10" key="1">
    <citation type="journal article" date="2019" name="Nat. Microbiol.">
        <title>Wide diversity of methane and short-chain alkane metabolisms in uncultured archaea.</title>
        <authorList>
            <person name="Borrel G."/>
            <person name="Adam P.S."/>
            <person name="McKay L.J."/>
            <person name="Chen L.X."/>
            <person name="Sierra-Garcia I.N."/>
            <person name="Sieber C.M."/>
            <person name="Letourneur Q."/>
            <person name="Ghozlane A."/>
            <person name="Andersen G.L."/>
            <person name="Li W.J."/>
            <person name="Hallam S.J."/>
            <person name="Muyzer G."/>
            <person name="de Oliveira V.M."/>
            <person name="Inskeep W.P."/>
            <person name="Banfield J.F."/>
            <person name="Gribaldo S."/>
        </authorList>
    </citation>
    <scope>NUCLEOTIDE SEQUENCE [LARGE SCALE GENOMIC DNA]</scope>
    <source>
        <strain evidence="9">NM1a</strain>
    </source>
</reference>
<dbReference type="Gene3D" id="1.10.8.50">
    <property type="match status" value="1"/>
</dbReference>
<dbReference type="InterPro" id="IPR027437">
    <property type="entry name" value="Rbsml_uS13_C"/>
</dbReference>
<dbReference type="InterPro" id="IPR018269">
    <property type="entry name" value="Ribosomal_uS13_CS"/>
</dbReference>
<dbReference type="InterPro" id="IPR001892">
    <property type="entry name" value="Ribosomal_uS13"/>
</dbReference>
<dbReference type="NCBIfam" id="TIGR03629">
    <property type="entry name" value="uS13_arch"/>
    <property type="match status" value="1"/>
</dbReference>
<dbReference type="NCBIfam" id="NF003140">
    <property type="entry name" value="PRK04053.1"/>
    <property type="match status" value="1"/>
</dbReference>
<dbReference type="PROSITE" id="PS00646">
    <property type="entry name" value="RIBOSOMAL_S13_1"/>
    <property type="match status" value="1"/>
</dbReference>
<dbReference type="GO" id="GO:0003735">
    <property type="term" value="F:structural constituent of ribosome"/>
    <property type="evidence" value="ECO:0007669"/>
    <property type="project" value="InterPro"/>
</dbReference>
<evidence type="ECO:0000256" key="7">
    <source>
        <dbReference type="HAMAP-Rule" id="MF_01315"/>
    </source>
</evidence>
<gene>
    <name evidence="7" type="primary">rps13</name>
    <name evidence="9" type="ORF">EF806_01015</name>
</gene>
<evidence type="ECO:0000313" key="9">
    <source>
        <dbReference type="EMBL" id="RZN65502.1"/>
    </source>
</evidence>
<accession>A0A520KTU4</accession>
<comment type="function">
    <text evidence="7">Located at the top of the head of the 30S subunit, it contacts several helices of the 16S rRNA. In the 70S ribosome it contacts the 23S rRNA (bridge B1a) and protein L5 of the 50S subunit (bridge B1b), connecting the 2 subunits; these bridges are implicated in subunit movement.</text>
</comment>
<evidence type="ECO:0000256" key="1">
    <source>
        <dbReference type="ARBA" id="ARBA00008080"/>
    </source>
</evidence>
<comment type="subunit">
    <text evidence="6 7">Part of the 30S ribosomal subunit. Forms a loose heterodimer with protein S19. Forms two bridges to the 50S subunit in the 70S ribosome.</text>
</comment>